<keyword evidence="2" id="KW-1185">Reference proteome</keyword>
<evidence type="ECO:0000313" key="1">
    <source>
        <dbReference type="EMBL" id="GLY70191.1"/>
    </source>
</evidence>
<dbReference type="EMBL" id="BSTI01000021">
    <property type="protein sequence ID" value="GLY70191.1"/>
    <property type="molecule type" value="Genomic_DNA"/>
</dbReference>
<proteinExistence type="predicted"/>
<organism evidence="1 2">
    <name type="scientific">Amycolatopsis taiwanensis</name>
    <dbReference type="NCBI Taxonomy" id="342230"/>
    <lineage>
        <taxon>Bacteria</taxon>
        <taxon>Bacillati</taxon>
        <taxon>Actinomycetota</taxon>
        <taxon>Actinomycetes</taxon>
        <taxon>Pseudonocardiales</taxon>
        <taxon>Pseudonocardiaceae</taxon>
        <taxon>Amycolatopsis</taxon>
    </lineage>
</organism>
<protein>
    <recommendedName>
        <fullName evidence="3">HNH endonuclease</fullName>
    </recommendedName>
</protein>
<evidence type="ECO:0008006" key="3">
    <source>
        <dbReference type="Google" id="ProtNLM"/>
    </source>
</evidence>
<sequence length="163" mass="17807">MPAAERDSFANLLLLCLGHHEEVDDDEDRYPPEKLKEWKTAHEGAANSVLNRLTVLDTNGLMELLTQIAEPPLDRLETITKRLEETGSVTADTVNELKQIIAVMSDTGVGIDAHTAQILSYAAEVLGTSDFSNSARLLATAADILPSTAKEMSRVAEAMNQFR</sequence>
<comment type="caution">
    <text evidence="1">The sequence shown here is derived from an EMBL/GenBank/DDBJ whole genome shotgun (WGS) entry which is preliminary data.</text>
</comment>
<dbReference type="AlphaFoldDB" id="A0A9W6VL61"/>
<reference evidence="1" key="1">
    <citation type="submission" date="2023-03" db="EMBL/GenBank/DDBJ databases">
        <title>Amycolatopsis taiwanensis NBRC 103393.</title>
        <authorList>
            <person name="Ichikawa N."/>
            <person name="Sato H."/>
            <person name="Tonouchi N."/>
        </authorList>
    </citation>
    <scope>NUCLEOTIDE SEQUENCE</scope>
    <source>
        <strain evidence="1">NBRC 103393</strain>
    </source>
</reference>
<dbReference type="RefSeq" id="WP_285489451.1">
    <property type="nucleotide sequence ID" value="NZ_BSTI01000021.1"/>
</dbReference>
<name>A0A9W6VL61_9PSEU</name>
<accession>A0A9W6VL61</accession>
<gene>
    <name evidence="1" type="ORF">Atai01_68100</name>
</gene>
<evidence type="ECO:0000313" key="2">
    <source>
        <dbReference type="Proteomes" id="UP001165136"/>
    </source>
</evidence>
<dbReference type="Proteomes" id="UP001165136">
    <property type="component" value="Unassembled WGS sequence"/>
</dbReference>